<accession>A0A1M6KK08</accession>
<reference evidence="1 2" key="1">
    <citation type="submission" date="2016-11" db="EMBL/GenBank/DDBJ databases">
        <authorList>
            <person name="Jaros S."/>
            <person name="Januszkiewicz K."/>
            <person name="Wedrychowicz H."/>
        </authorList>
    </citation>
    <scope>NUCLEOTIDE SEQUENCE [LARGE SCALE GENOMIC DNA]</scope>
    <source>
        <strain evidence="1 2">DSM 15929</strain>
    </source>
</reference>
<name>A0A1M6KK08_9FIRM</name>
<dbReference type="AlphaFoldDB" id="A0A1M6KK08"/>
<evidence type="ECO:0000313" key="2">
    <source>
        <dbReference type="Proteomes" id="UP000184386"/>
    </source>
</evidence>
<organism evidence="1 2">
    <name type="scientific">Anaerocolumna jejuensis DSM 15929</name>
    <dbReference type="NCBI Taxonomy" id="1121322"/>
    <lineage>
        <taxon>Bacteria</taxon>
        <taxon>Bacillati</taxon>
        <taxon>Bacillota</taxon>
        <taxon>Clostridia</taxon>
        <taxon>Lachnospirales</taxon>
        <taxon>Lachnospiraceae</taxon>
        <taxon>Anaerocolumna</taxon>
    </lineage>
</organism>
<evidence type="ECO:0000313" key="1">
    <source>
        <dbReference type="EMBL" id="SHJ59298.1"/>
    </source>
</evidence>
<dbReference type="Proteomes" id="UP000184386">
    <property type="component" value="Unassembled WGS sequence"/>
</dbReference>
<sequence length="320" mass="37337">MNKIDLHPIHGECLDYLLGYKLQHPNFHFVPRIKDNKGRLSDGLYFRGNEEYLQITFWLGSDSQEKIYNIAMVINNKSKVFLEISCRDNEQRAVYTDQLTEVLAKELGRKFEKIKDHKWQWHYAKDTPFMEALNDYITVAKPVIDKYVINNPASGITLADESVDKYLEKLPGYHAYIEQAKQKAKKTGEIPVKPSEYMMQLQHNELSNALRDYLIAKGFDKVVTDENYVDIKAKDQQGNEIFYELKTAATVRVAIRQALGQLLEYSHYPITKKADKLIIVTSSKPKNEDIQYLTGLRKVYNIPVFYQQFDMDKLELSQEY</sequence>
<protein>
    <submittedName>
        <fullName evidence="1">Uncharacterized protein</fullName>
    </submittedName>
</protein>
<dbReference type="STRING" id="1121322.SAMN02745136_00482"/>
<dbReference type="RefSeq" id="WP_073272543.1">
    <property type="nucleotide sequence ID" value="NZ_FRAC01000006.1"/>
</dbReference>
<gene>
    <name evidence="1" type="ORF">SAMN02745136_00482</name>
</gene>
<dbReference type="OrthoDB" id="6402880at2"/>
<dbReference type="EMBL" id="FRAC01000006">
    <property type="protein sequence ID" value="SHJ59298.1"/>
    <property type="molecule type" value="Genomic_DNA"/>
</dbReference>
<keyword evidence="2" id="KW-1185">Reference proteome</keyword>
<proteinExistence type="predicted"/>